<dbReference type="AlphaFoldDB" id="A0A3B0Z755"/>
<accession>A0A3B0Z755</accession>
<dbReference type="GO" id="GO:0006040">
    <property type="term" value="P:amino sugar metabolic process"/>
    <property type="evidence" value="ECO:0007669"/>
    <property type="project" value="InterPro"/>
</dbReference>
<dbReference type="HAMAP" id="MF_01270">
    <property type="entry name" value="AnhMurNAc_kinase"/>
    <property type="match status" value="1"/>
</dbReference>
<dbReference type="SUPFAM" id="SSF53067">
    <property type="entry name" value="Actin-like ATPase domain"/>
    <property type="match status" value="1"/>
</dbReference>
<keyword evidence="1" id="KW-0418">Kinase</keyword>
<dbReference type="NCBIfam" id="NF007139">
    <property type="entry name" value="PRK09585.1-3"/>
    <property type="match status" value="1"/>
</dbReference>
<dbReference type="Gene3D" id="3.30.420.40">
    <property type="match status" value="2"/>
</dbReference>
<evidence type="ECO:0000313" key="1">
    <source>
        <dbReference type="EMBL" id="VAW84033.1"/>
    </source>
</evidence>
<reference evidence="1" key="1">
    <citation type="submission" date="2018-06" db="EMBL/GenBank/DDBJ databases">
        <authorList>
            <person name="Zhirakovskaya E."/>
        </authorList>
    </citation>
    <scope>NUCLEOTIDE SEQUENCE</scope>
</reference>
<dbReference type="EMBL" id="UOFO01000033">
    <property type="protein sequence ID" value="VAW84033.1"/>
    <property type="molecule type" value="Genomic_DNA"/>
</dbReference>
<keyword evidence="1" id="KW-0808">Transferase</keyword>
<dbReference type="GO" id="GO:0016301">
    <property type="term" value="F:kinase activity"/>
    <property type="evidence" value="ECO:0007669"/>
    <property type="project" value="UniProtKB-KW"/>
</dbReference>
<sequence>MAKYFIGLMSGTSMDAVDAVLVDLSSLRPHIISTTSTSIPYDLKERLLKLNLEQFIELSELAKADYQIAKLSADTVYHLIKKTTITIKDIIAIGSHGQTIYHQPKADPPSSIQIGDPNLIAEQTQITTVADFRRRDIACGGEGAPLVPAFHRHFFHSKKEIRTIVNIGGMANITALSTNLNAPIKGFDTGPGNVLMDYWCQQQQNKSYDENGDWASSGQINHNLLESFLNDPYFTTPPPKSTGRELFNENWLNKKIKTNPLLAPEDIQATLCELTAQSITHAIEHYAPETQQTIICGGGVHNKVLMERLHTLNPHPVSSSEDFGIHPDWVEAVAFAWLAQQTIHRQPGNLPSSTGASHPAILGGVYYA</sequence>
<dbReference type="GO" id="GO:0016773">
    <property type="term" value="F:phosphotransferase activity, alcohol group as acceptor"/>
    <property type="evidence" value="ECO:0007669"/>
    <property type="project" value="InterPro"/>
</dbReference>
<dbReference type="EC" id="2.7.1.170" evidence="1"/>
<dbReference type="Pfam" id="PF03702">
    <property type="entry name" value="AnmK"/>
    <property type="match status" value="1"/>
</dbReference>
<name>A0A3B0Z755_9ZZZZ</name>
<gene>
    <name evidence="1" type="ORF">MNBD_GAMMA16-1453</name>
</gene>
<dbReference type="NCBIfam" id="NF007148">
    <property type="entry name" value="PRK09585.3-2"/>
    <property type="match status" value="1"/>
</dbReference>
<dbReference type="InterPro" id="IPR005338">
    <property type="entry name" value="Anhydro_N_Ac-Mur_kinase"/>
</dbReference>
<proteinExistence type="inferred from homology"/>
<dbReference type="PANTHER" id="PTHR30605">
    <property type="entry name" value="ANHYDRO-N-ACETYLMURAMIC ACID KINASE"/>
    <property type="match status" value="1"/>
</dbReference>
<dbReference type="PANTHER" id="PTHR30605:SF0">
    <property type="entry name" value="ANHYDRO-N-ACETYLMURAMIC ACID KINASE"/>
    <property type="match status" value="1"/>
</dbReference>
<organism evidence="1">
    <name type="scientific">hydrothermal vent metagenome</name>
    <dbReference type="NCBI Taxonomy" id="652676"/>
    <lineage>
        <taxon>unclassified sequences</taxon>
        <taxon>metagenomes</taxon>
        <taxon>ecological metagenomes</taxon>
    </lineage>
</organism>
<dbReference type="GO" id="GO:0009254">
    <property type="term" value="P:peptidoglycan turnover"/>
    <property type="evidence" value="ECO:0007669"/>
    <property type="project" value="InterPro"/>
</dbReference>
<dbReference type="InterPro" id="IPR043129">
    <property type="entry name" value="ATPase_NBD"/>
</dbReference>
<dbReference type="GO" id="GO:0005524">
    <property type="term" value="F:ATP binding"/>
    <property type="evidence" value="ECO:0007669"/>
    <property type="project" value="InterPro"/>
</dbReference>
<protein>
    <submittedName>
        <fullName evidence="1">Anhydro-N-acetylmuramic acid kinase</fullName>
        <ecNumber evidence="1">2.7.1.170</ecNumber>
    </submittedName>
</protein>
<dbReference type="CDD" id="cd24050">
    <property type="entry name" value="ASKHA_NBD_ANMK"/>
    <property type="match status" value="1"/>
</dbReference>